<keyword evidence="6" id="KW-0238">DNA-binding</keyword>
<reference evidence="12" key="1">
    <citation type="submission" date="2019-10" db="EMBL/GenBank/DDBJ databases">
        <authorList>
            <consortium name="Genoscope - CEA"/>
            <person name="William W."/>
        </authorList>
    </citation>
    <scope>NUCLEOTIDE SEQUENCE [LARGE SCALE GENOMIC DNA]</scope>
    <source>
        <strain evidence="12">BBR_PRJEB10994</strain>
    </source>
</reference>
<evidence type="ECO:0000259" key="10">
    <source>
        <dbReference type="Pfam" id="PF07282"/>
    </source>
</evidence>
<proteinExistence type="inferred from homology"/>
<comment type="caution">
    <text evidence="12">The sequence shown here is derived from an EMBL/GenBank/DDBJ whole genome shotgun (WGS) entry which is preliminary data.</text>
</comment>
<evidence type="ECO:0000256" key="6">
    <source>
        <dbReference type="ARBA" id="ARBA00023125"/>
    </source>
</evidence>
<dbReference type="RefSeq" id="WP_083621588.1">
    <property type="nucleotide sequence ID" value="NZ_LR735018.1"/>
</dbReference>
<evidence type="ECO:0000256" key="8">
    <source>
        <dbReference type="SAM" id="MobiDB-lite"/>
    </source>
</evidence>
<dbReference type="Pfam" id="PF12323">
    <property type="entry name" value="HTH_OrfB_IS605"/>
    <property type="match status" value="1"/>
</dbReference>
<protein>
    <submittedName>
        <fullName evidence="12">Transposase</fullName>
    </submittedName>
</protein>
<dbReference type="AlphaFoldDB" id="A0A7Z9E435"/>
<keyword evidence="3" id="KW-0815">Transposition</keyword>
<evidence type="ECO:0000313" key="13">
    <source>
        <dbReference type="Proteomes" id="UP000182190"/>
    </source>
</evidence>
<dbReference type="EMBL" id="CZCS02000220">
    <property type="protein sequence ID" value="VXD23881.1"/>
    <property type="molecule type" value="Genomic_DNA"/>
</dbReference>
<evidence type="ECO:0000259" key="11">
    <source>
        <dbReference type="Pfam" id="PF12323"/>
    </source>
</evidence>
<evidence type="ECO:0000256" key="7">
    <source>
        <dbReference type="ARBA" id="ARBA00023172"/>
    </source>
</evidence>
<dbReference type="GO" id="GO:0003677">
    <property type="term" value="F:DNA binding"/>
    <property type="evidence" value="ECO:0007669"/>
    <property type="project" value="UniProtKB-KW"/>
</dbReference>
<dbReference type="OrthoDB" id="443538at2"/>
<dbReference type="InterPro" id="IPR051399">
    <property type="entry name" value="RNA-guided_DNA_endo/Transpos"/>
</dbReference>
<dbReference type="PANTHER" id="PTHR30405:SF25">
    <property type="entry name" value="RNA-GUIDED DNA ENDONUCLEASE INSQ-RELATED"/>
    <property type="match status" value="1"/>
</dbReference>
<keyword evidence="7" id="KW-0233">DNA recombination</keyword>
<feature type="region of interest" description="Disordered" evidence="8">
    <location>
        <begin position="225"/>
        <end position="244"/>
    </location>
</feature>
<evidence type="ECO:0000259" key="9">
    <source>
        <dbReference type="Pfam" id="PF01385"/>
    </source>
</evidence>
<comment type="similarity">
    <text evidence="1">In the C-terminal section; belongs to the transposase 35 family.</text>
</comment>
<feature type="compositionally biased region" description="Basic and acidic residues" evidence="8">
    <location>
        <begin position="231"/>
        <end position="243"/>
    </location>
</feature>
<dbReference type="InterPro" id="IPR010095">
    <property type="entry name" value="Cas12f1-like_TNB"/>
</dbReference>
<organism evidence="12 13">
    <name type="scientific">Planktothrix paucivesiculata PCC 9631</name>
    <dbReference type="NCBI Taxonomy" id="671071"/>
    <lineage>
        <taxon>Bacteria</taxon>
        <taxon>Bacillati</taxon>
        <taxon>Cyanobacteriota</taxon>
        <taxon>Cyanophyceae</taxon>
        <taxon>Oscillatoriophycideae</taxon>
        <taxon>Oscillatoriales</taxon>
        <taxon>Microcoleaceae</taxon>
        <taxon>Planktothrix</taxon>
    </lineage>
</organism>
<dbReference type="InterPro" id="IPR021027">
    <property type="entry name" value="Transposase_put_HTH"/>
</dbReference>
<dbReference type="NCBIfam" id="NF040570">
    <property type="entry name" value="guided_TnpB"/>
    <property type="match status" value="1"/>
</dbReference>
<evidence type="ECO:0000256" key="1">
    <source>
        <dbReference type="ARBA" id="ARBA00008761"/>
    </source>
</evidence>
<dbReference type="GO" id="GO:0046872">
    <property type="term" value="F:metal ion binding"/>
    <property type="evidence" value="ECO:0007669"/>
    <property type="project" value="UniProtKB-KW"/>
</dbReference>
<keyword evidence="13" id="KW-1185">Reference proteome</keyword>
<evidence type="ECO:0000256" key="3">
    <source>
        <dbReference type="ARBA" id="ARBA00022578"/>
    </source>
</evidence>
<dbReference type="PANTHER" id="PTHR30405">
    <property type="entry name" value="TRANSPOSASE"/>
    <property type="match status" value="1"/>
</dbReference>
<dbReference type="Pfam" id="PF07282">
    <property type="entry name" value="Cas12f1-like_TNB"/>
    <property type="match status" value="1"/>
</dbReference>
<dbReference type="InterPro" id="IPR001959">
    <property type="entry name" value="Transposase"/>
</dbReference>
<feature type="domain" description="Probable transposase IS891/IS1136/IS1341" evidence="9">
    <location>
        <begin position="171"/>
        <end position="292"/>
    </location>
</feature>
<dbReference type="NCBIfam" id="TIGR01766">
    <property type="entry name" value="IS200/IS605 family accessory protein TnpB-like domain"/>
    <property type="match status" value="1"/>
</dbReference>
<feature type="domain" description="Cas12f1-like TNB" evidence="10">
    <location>
        <begin position="304"/>
        <end position="371"/>
    </location>
</feature>
<dbReference type="Pfam" id="PF01385">
    <property type="entry name" value="OrfB_IS605"/>
    <property type="match status" value="1"/>
</dbReference>
<dbReference type="GO" id="GO:0032196">
    <property type="term" value="P:transposition"/>
    <property type="evidence" value="ECO:0007669"/>
    <property type="project" value="UniProtKB-KW"/>
</dbReference>
<name>A0A7Z9E435_9CYAN</name>
<evidence type="ECO:0000313" key="12">
    <source>
        <dbReference type="EMBL" id="VXD23881.1"/>
    </source>
</evidence>
<keyword evidence="5" id="KW-0862">Zinc</keyword>
<dbReference type="GO" id="GO:0006310">
    <property type="term" value="P:DNA recombination"/>
    <property type="evidence" value="ECO:0007669"/>
    <property type="project" value="UniProtKB-KW"/>
</dbReference>
<feature type="domain" description="Transposase putative helix-turn-helix" evidence="11">
    <location>
        <begin position="1"/>
        <end position="46"/>
    </location>
</feature>
<accession>A0A7Z9E435</accession>
<gene>
    <name evidence="12" type="ORF">PL9631_770053</name>
</gene>
<dbReference type="Proteomes" id="UP000182190">
    <property type="component" value="Unassembled WGS sequence"/>
</dbReference>
<comment type="similarity">
    <text evidence="2">In the N-terminal section; belongs to the transposase 2 family.</text>
</comment>
<evidence type="ECO:0000256" key="5">
    <source>
        <dbReference type="ARBA" id="ARBA00022833"/>
    </source>
</evidence>
<evidence type="ECO:0000256" key="4">
    <source>
        <dbReference type="ARBA" id="ARBA00022723"/>
    </source>
</evidence>
<sequence length="419" mass="48111">MKVRYRYRIYPTDQQKGLISQLFGCCRVVFNDALAYCQQEYQNGNKKPSSNELSKRLTELKKTEEKEWLTEVSSVPLQQSLRDLEQAYSNFFKSCKGQRKGKKVKPPKFKKRKSKQSARFMDNGFKLYPNSDYIHLAKIGDIKVIWSRELPAAPSSSTLIKDSADRYFVSFVVEFNPQQLPKNGRSVGIDLGITDFATLSNGEKVKSPKPLKKQLKRLRRLQRNLSRKQKACTERSRSSSKRREVARKKLAKLHAKISDTRNDFLHKLSTKIIRENQTIVLEDLNVSGMIKNRKLSRAISDLGWRSFRTMLEAKSVMYGRDFRVIDRWIPTSQTCSWCGFKGGKKELNVREWICLNCGTFHDRDINAAINILVAGGLSETLNGRGEKVRLSAKKAHLGEASTRPEFQQLSPEFVEGLIC</sequence>
<keyword evidence="4" id="KW-0479">Metal-binding</keyword>
<evidence type="ECO:0000256" key="2">
    <source>
        <dbReference type="ARBA" id="ARBA00011044"/>
    </source>
</evidence>